<proteinExistence type="predicted"/>
<dbReference type="InterPro" id="IPR049449">
    <property type="entry name" value="TesB_ACOT8-like_N"/>
</dbReference>
<protein>
    <recommendedName>
        <fullName evidence="5">Thioesterase-like superfamily protein</fullName>
    </recommendedName>
</protein>
<feature type="domain" description="Acyl-CoA thioesterase-like C-terminal" evidence="2">
    <location>
        <begin position="126"/>
        <end position="256"/>
    </location>
</feature>
<dbReference type="Pfam" id="PF13622">
    <property type="entry name" value="4HBT_3"/>
    <property type="match status" value="1"/>
</dbReference>
<reference evidence="3 4" key="1">
    <citation type="submission" date="2011-09" db="EMBL/GenBank/DDBJ databases">
        <authorList>
            <consortium name="US DOE Joint Genome Institute (JGI-PGF)"/>
            <person name="Lucas S."/>
            <person name="Han J."/>
            <person name="Lapidus A."/>
            <person name="Cheng J.-F."/>
            <person name="Goodwin L."/>
            <person name="Pitluck S."/>
            <person name="Peters L."/>
            <person name="Land M.L."/>
            <person name="Hauser L."/>
            <person name="Brambilla E."/>
            <person name="Klenk H.-P."/>
            <person name="Woyke T.J."/>
        </authorList>
    </citation>
    <scope>NUCLEOTIDE SEQUENCE [LARGE SCALE GENOMIC DNA]</scope>
    <source>
        <strain evidence="3 4">K62</strain>
    </source>
</reference>
<sequence>MAETFYLSLGDGRYLPTEHTAGPWTPDAQHFGPPSALLVRALEALPQDGERRLARVTVEILGPAPLSELTVSSEVVRPGRSVELLSASLAANDRVVARASAWRLAVTDTTDVATSATTSPLPAVVDCPPARWPKGWHGGYLDALEWRAARGAVNAEGPAAVWARQRVALVDDEEPSPLQRVFTVADSGSGVSNVLDPRHWLFINTELTVHLHREPVGEWIGLDAATTVGPRGSATALSTLHDVEGPVASGAQALLVRRR</sequence>
<dbReference type="OrthoDB" id="1413770at2"/>
<keyword evidence="4" id="KW-1185">Reference proteome</keyword>
<dbReference type="Gene3D" id="2.40.160.210">
    <property type="entry name" value="Acyl-CoA thioesterase, double hotdog domain"/>
    <property type="match status" value="1"/>
</dbReference>
<dbReference type="RefSeq" id="WP_005464895.1">
    <property type="nucleotide sequence ID" value="NZ_CM001484.1"/>
</dbReference>
<dbReference type="AlphaFoldDB" id="I1D344"/>
<evidence type="ECO:0000259" key="2">
    <source>
        <dbReference type="Pfam" id="PF20789"/>
    </source>
</evidence>
<dbReference type="SUPFAM" id="SSF54637">
    <property type="entry name" value="Thioesterase/thiol ester dehydrase-isomerase"/>
    <property type="match status" value="1"/>
</dbReference>
<reference evidence="4" key="2">
    <citation type="submission" date="2012-01" db="EMBL/GenBank/DDBJ databases">
        <title>Noncontiguous Finished sequence of chromosome of Saccharomonospora glauca K62.</title>
        <authorList>
            <consortium name="US DOE Joint Genome Institute"/>
            <person name="Lucas S."/>
            <person name="Han J."/>
            <person name="Lapidus A."/>
            <person name="Cheng J.-F."/>
            <person name="Goodwin L."/>
            <person name="Pitluck S."/>
            <person name="Peters L."/>
            <person name="Mikhailova N."/>
            <person name="Held B."/>
            <person name="Detter J.C."/>
            <person name="Han C."/>
            <person name="Tapia R."/>
            <person name="Land M."/>
            <person name="Hauser L."/>
            <person name="Kyrpides N."/>
            <person name="Ivanova N."/>
            <person name="Pagani I."/>
            <person name="Brambilla E.-M."/>
            <person name="Klenk H.-P."/>
            <person name="Woyke T."/>
        </authorList>
    </citation>
    <scope>NUCLEOTIDE SEQUENCE [LARGE SCALE GENOMIC DNA]</scope>
    <source>
        <strain evidence="4">K62</strain>
    </source>
</reference>
<evidence type="ECO:0000313" key="4">
    <source>
        <dbReference type="Proteomes" id="UP000005087"/>
    </source>
</evidence>
<dbReference type="InterPro" id="IPR049450">
    <property type="entry name" value="ACOT8-like_C"/>
</dbReference>
<dbReference type="STRING" id="928724.SacglDRAFT_02475"/>
<dbReference type="Proteomes" id="UP000005087">
    <property type="component" value="Chromosome"/>
</dbReference>
<dbReference type="eggNOG" id="COG2050">
    <property type="taxonomic scope" value="Bacteria"/>
</dbReference>
<dbReference type="HOGENOM" id="CLU_074337_1_0_11"/>
<evidence type="ECO:0000259" key="1">
    <source>
        <dbReference type="Pfam" id="PF13622"/>
    </source>
</evidence>
<gene>
    <name evidence="3" type="ORF">SacglDRAFT_02475</name>
</gene>
<organism evidence="3 4">
    <name type="scientific">Saccharomonospora glauca K62</name>
    <dbReference type="NCBI Taxonomy" id="928724"/>
    <lineage>
        <taxon>Bacteria</taxon>
        <taxon>Bacillati</taxon>
        <taxon>Actinomycetota</taxon>
        <taxon>Actinomycetes</taxon>
        <taxon>Pseudonocardiales</taxon>
        <taxon>Pseudonocardiaceae</taxon>
        <taxon>Saccharomonospora</taxon>
    </lineage>
</organism>
<dbReference type="Pfam" id="PF20789">
    <property type="entry name" value="4HBT_3C"/>
    <property type="match status" value="1"/>
</dbReference>
<name>I1D344_9PSEU</name>
<evidence type="ECO:0000313" key="3">
    <source>
        <dbReference type="EMBL" id="EIE99368.1"/>
    </source>
</evidence>
<dbReference type="EMBL" id="CM001484">
    <property type="protein sequence ID" value="EIE99368.1"/>
    <property type="molecule type" value="Genomic_DNA"/>
</dbReference>
<evidence type="ECO:0008006" key="5">
    <source>
        <dbReference type="Google" id="ProtNLM"/>
    </source>
</evidence>
<dbReference type="InterPro" id="IPR029069">
    <property type="entry name" value="HotDog_dom_sf"/>
</dbReference>
<feature type="domain" description="Acyl-CoA thioesterase-like N-terminal HotDog" evidence="1">
    <location>
        <begin position="21"/>
        <end position="103"/>
    </location>
</feature>
<dbReference type="InterPro" id="IPR042171">
    <property type="entry name" value="Acyl-CoA_hotdog"/>
</dbReference>
<accession>I1D344</accession>